<accession>A0ABU8HC52</accession>
<sequence length="328" mass="37637">MSKLFSIWILLISLLLLASCSKDSSQQPKNEKEKIPSQSSVEFNHNEQTFHIIPLYEEILDYTSAAQEDSQLNTEGEYFTRVVQPFKEKAYEQEATINNYQSFFLPTKNVEKLKENTIKLLKQQEEINQLIKESLLKSAKQLTGKNKVIFIMPLNPENTFPVNRMEGVSGVAFSENVLLLQIDPDFVSSALTYAVAHEYHHTVNMETYEGNYPLMDSAIFEGKADLFARIVYPNKTVPWVEPLPENTKEVILNELKDNANLTNHDIYRDFLEGDYAKGLPMWSNYKIGFTILESYIKNNPAISNEEWTKLDSKGILEGSDYSHILIES</sequence>
<name>A0ABU8HC52_9BACI</name>
<dbReference type="RefSeq" id="WP_336586342.1">
    <property type="nucleotide sequence ID" value="NZ_JBBAXC010000005.1"/>
</dbReference>
<evidence type="ECO:0000256" key="1">
    <source>
        <dbReference type="SAM" id="SignalP"/>
    </source>
</evidence>
<gene>
    <name evidence="3" type="ORF">WAK64_07485</name>
</gene>
<dbReference type="Pfam" id="PF10026">
    <property type="entry name" value="DUF2268"/>
    <property type="match status" value="1"/>
</dbReference>
<keyword evidence="3" id="KW-0378">Hydrolase</keyword>
<dbReference type="EMBL" id="JBBAXC010000005">
    <property type="protein sequence ID" value="MEI5906900.1"/>
    <property type="molecule type" value="Genomic_DNA"/>
</dbReference>
<keyword evidence="3" id="KW-0645">Protease</keyword>
<proteinExistence type="predicted"/>
<feature type="chain" id="PRO_5046198306" evidence="1">
    <location>
        <begin position="19"/>
        <end position="328"/>
    </location>
</feature>
<comment type="caution">
    <text evidence="3">The sequence shown here is derived from an EMBL/GenBank/DDBJ whole genome shotgun (WGS) entry which is preliminary data.</text>
</comment>
<dbReference type="Proteomes" id="UP001312865">
    <property type="component" value="Unassembled WGS sequence"/>
</dbReference>
<evidence type="ECO:0000313" key="3">
    <source>
        <dbReference type="EMBL" id="MEI5906900.1"/>
    </source>
</evidence>
<dbReference type="GO" id="GO:0008233">
    <property type="term" value="F:peptidase activity"/>
    <property type="evidence" value="ECO:0007669"/>
    <property type="project" value="UniProtKB-KW"/>
</dbReference>
<dbReference type="PROSITE" id="PS51257">
    <property type="entry name" value="PROKAR_LIPOPROTEIN"/>
    <property type="match status" value="1"/>
</dbReference>
<protein>
    <submittedName>
        <fullName evidence="3">DUF2268 domain-containing putative Zn-dependent protease</fullName>
    </submittedName>
</protein>
<evidence type="ECO:0000313" key="4">
    <source>
        <dbReference type="Proteomes" id="UP001312865"/>
    </source>
</evidence>
<dbReference type="GO" id="GO:0006508">
    <property type="term" value="P:proteolysis"/>
    <property type="evidence" value="ECO:0007669"/>
    <property type="project" value="UniProtKB-KW"/>
</dbReference>
<keyword evidence="1" id="KW-0732">Signal</keyword>
<feature type="domain" description="DUF2268" evidence="2">
    <location>
        <begin position="128"/>
        <end position="316"/>
    </location>
</feature>
<dbReference type="InterPro" id="IPR018728">
    <property type="entry name" value="DUF2268"/>
</dbReference>
<evidence type="ECO:0000259" key="2">
    <source>
        <dbReference type="Pfam" id="PF10026"/>
    </source>
</evidence>
<reference evidence="3 4" key="1">
    <citation type="journal article" date="2018" name="J. Microbiol.">
        <title>Bacillus spongiae sp. nov., isolated from sponge of Jeju Island.</title>
        <authorList>
            <person name="Lee G.E."/>
            <person name="Im W.T."/>
            <person name="Park J.S."/>
        </authorList>
    </citation>
    <scope>NUCLEOTIDE SEQUENCE [LARGE SCALE GENOMIC DNA]</scope>
    <source>
        <strain evidence="3 4">135PIL107-10</strain>
    </source>
</reference>
<organism evidence="3 4">
    <name type="scientific">Bacillus spongiae</name>
    <dbReference type="NCBI Taxonomy" id="2683610"/>
    <lineage>
        <taxon>Bacteria</taxon>
        <taxon>Bacillati</taxon>
        <taxon>Bacillota</taxon>
        <taxon>Bacilli</taxon>
        <taxon>Bacillales</taxon>
        <taxon>Bacillaceae</taxon>
        <taxon>Bacillus</taxon>
    </lineage>
</organism>
<keyword evidence="4" id="KW-1185">Reference proteome</keyword>
<feature type="signal peptide" evidence="1">
    <location>
        <begin position="1"/>
        <end position="18"/>
    </location>
</feature>